<dbReference type="SUPFAM" id="SSF53383">
    <property type="entry name" value="PLP-dependent transferases"/>
    <property type="match status" value="1"/>
</dbReference>
<keyword evidence="5" id="KW-0663">Pyridoxal phosphate</keyword>
<comment type="similarity">
    <text evidence="2 6">Belongs to the class-I pyridoxal-phosphate-dependent aminotransferase family.</text>
</comment>
<comment type="caution">
    <text evidence="8">The sequence shown here is derived from an EMBL/GenBank/DDBJ whole genome shotgun (WGS) entry which is preliminary data.</text>
</comment>
<dbReference type="NCBIfam" id="NF005816">
    <property type="entry name" value="PRK07682.1"/>
    <property type="match status" value="1"/>
</dbReference>
<evidence type="ECO:0000313" key="9">
    <source>
        <dbReference type="Proteomes" id="UP000551878"/>
    </source>
</evidence>
<accession>A0A840QND9</accession>
<dbReference type="AlphaFoldDB" id="A0A840QND9"/>
<proteinExistence type="inferred from homology"/>
<dbReference type="FunFam" id="3.40.640.10:FF:000033">
    <property type="entry name" value="Aspartate aminotransferase"/>
    <property type="match status" value="1"/>
</dbReference>
<keyword evidence="3 6" id="KW-0032">Aminotransferase</keyword>
<evidence type="ECO:0000256" key="3">
    <source>
        <dbReference type="ARBA" id="ARBA00022576"/>
    </source>
</evidence>
<organism evidence="8 9">
    <name type="scientific">Texcoconibacillus texcoconensis</name>
    <dbReference type="NCBI Taxonomy" id="1095777"/>
    <lineage>
        <taxon>Bacteria</taxon>
        <taxon>Bacillati</taxon>
        <taxon>Bacillota</taxon>
        <taxon>Bacilli</taxon>
        <taxon>Bacillales</taxon>
        <taxon>Bacillaceae</taxon>
        <taxon>Texcoconibacillus</taxon>
    </lineage>
</organism>
<evidence type="ECO:0000256" key="2">
    <source>
        <dbReference type="ARBA" id="ARBA00007441"/>
    </source>
</evidence>
<dbReference type="Gene3D" id="3.40.640.10">
    <property type="entry name" value="Type I PLP-dependent aspartate aminotransferase-like (Major domain)"/>
    <property type="match status" value="1"/>
</dbReference>
<feature type="domain" description="Aminotransferase class I/classII large" evidence="7">
    <location>
        <begin position="36"/>
        <end position="385"/>
    </location>
</feature>
<sequence>MTDSVSSLTSRLSTTVKSVPPSGIRKFFDLAANMEGVISLGVGEPDFSTPWAIREAGVSSLERGRTSYTANAGLYELREKIATYFERKYHVQYDPETEMIVTVGASEGLDLAIRSIVDPGDEVIIVEPNFVSYAPLVTLAGGKPIPVKTTLENRFVPLTEAIEQAITPKTKAVLTSFPNNPTGTVLTAKESKEICDVIKRNDLLLISDEIYAELSYDAAHTSMASVDGMRERTILISGLSKAFAMTGWRMGYVCAPSVITQAMLKIHQYAIMCAPSTAQYAALAGFNEGLVEVEEMVETYKQRRNFFVTSMREIGLDCHQPGGAFYAFPSIKKTGYGSEEFAQKLLEGEQVAVVPGHVFGEGGEGHIRCSYASSMKQLQTAVERIDRFVNRNSKS</sequence>
<dbReference type="InterPro" id="IPR004839">
    <property type="entry name" value="Aminotransferase_I/II_large"/>
</dbReference>
<dbReference type="PANTHER" id="PTHR46383:SF3">
    <property type="entry name" value="ASPARTATE AMINOTRANSFERASE-RELATED"/>
    <property type="match status" value="1"/>
</dbReference>
<dbReference type="CDD" id="cd00609">
    <property type="entry name" value="AAT_like"/>
    <property type="match status" value="1"/>
</dbReference>
<dbReference type="InterPro" id="IPR050596">
    <property type="entry name" value="AspAT/PAT-like"/>
</dbReference>
<reference evidence="8 9" key="1">
    <citation type="submission" date="2020-08" db="EMBL/GenBank/DDBJ databases">
        <title>Genomic Encyclopedia of Type Strains, Phase IV (KMG-IV): sequencing the most valuable type-strain genomes for metagenomic binning, comparative biology and taxonomic classification.</title>
        <authorList>
            <person name="Goeker M."/>
        </authorList>
    </citation>
    <scope>NUCLEOTIDE SEQUENCE [LARGE SCALE GENOMIC DNA]</scope>
    <source>
        <strain evidence="8 9">DSM 24696</strain>
    </source>
</reference>
<evidence type="ECO:0000256" key="5">
    <source>
        <dbReference type="ARBA" id="ARBA00022898"/>
    </source>
</evidence>
<name>A0A840QND9_9BACI</name>
<dbReference type="PROSITE" id="PS00105">
    <property type="entry name" value="AA_TRANSFER_CLASS_1"/>
    <property type="match status" value="1"/>
</dbReference>
<keyword evidence="9" id="KW-1185">Reference proteome</keyword>
<dbReference type="GO" id="GO:0030170">
    <property type="term" value="F:pyridoxal phosphate binding"/>
    <property type="evidence" value="ECO:0007669"/>
    <property type="project" value="InterPro"/>
</dbReference>
<dbReference type="Gene3D" id="3.90.1150.10">
    <property type="entry name" value="Aspartate Aminotransferase, domain 1"/>
    <property type="match status" value="1"/>
</dbReference>
<dbReference type="InterPro" id="IPR015422">
    <property type="entry name" value="PyrdxlP-dep_Trfase_small"/>
</dbReference>
<dbReference type="EC" id="2.6.1.-" evidence="6"/>
<dbReference type="GO" id="GO:0006520">
    <property type="term" value="P:amino acid metabolic process"/>
    <property type="evidence" value="ECO:0007669"/>
    <property type="project" value="InterPro"/>
</dbReference>
<evidence type="ECO:0000256" key="4">
    <source>
        <dbReference type="ARBA" id="ARBA00022679"/>
    </source>
</evidence>
<dbReference type="InterPro" id="IPR015421">
    <property type="entry name" value="PyrdxlP-dep_Trfase_major"/>
</dbReference>
<comment type="cofactor">
    <cofactor evidence="1 6">
        <name>pyridoxal 5'-phosphate</name>
        <dbReference type="ChEBI" id="CHEBI:597326"/>
    </cofactor>
</comment>
<dbReference type="GO" id="GO:0008483">
    <property type="term" value="F:transaminase activity"/>
    <property type="evidence" value="ECO:0007669"/>
    <property type="project" value="UniProtKB-KW"/>
</dbReference>
<gene>
    <name evidence="8" type="ORF">HNQ41_001004</name>
</gene>
<dbReference type="EMBL" id="JACHHB010000003">
    <property type="protein sequence ID" value="MBB5172860.1"/>
    <property type="molecule type" value="Genomic_DNA"/>
</dbReference>
<evidence type="ECO:0000256" key="6">
    <source>
        <dbReference type="RuleBase" id="RU000481"/>
    </source>
</evidence>
<evidence type="ECO:0000313" key="8">
    <source>
        <dbReference type="EMBL" id="MBB5172860.1"/>
    </source>
</evidence>
<dbReference type="RefSeq" id="WP_184663307.1">
    <property type="nucleotide sequence ID" value="NZ_JACHHB010000003.1"/>
</dbReference>
<keyword evidence="4 6" id="KW-0808">Transferase</keyword>
<evidence type="ECO:0000259" key="7">
    <source>
        <dbReference type="Pfam" id="PF00155"/>
    </source>
</evidence>
<protein>
    <recommendedName>
        <fullName evidence="6">Aminotransferase</fullName>
        <ecNumber evidence="6">2.6.1.-</ecNumber>
    </recommendedName>
</protein>
<dbReference type="Proteomes" id="UP000551878">
    <property type="component" value="Unassembled WGS sequence"/>
</dbReference>
<dbReference type="InterPro" id="IPR004838">
    <property type="entry name" value="NHTrfase_class1_PyrdxlP-BS"/>
</dbReference>
<dbReference type="Pfam" id="PF00155">
    <property type="entry name" value="Aminotran_1_2"/>
    <property type="match status" value="1"/>
</dbReference>
<dbReference type="PANTHER" id="PTHR46383">
    <property type="entry name" value="ASPARTATE AMINOTRANSFERASE"/>
    <property type="match status" value="1"/>
</dbReference>
<dbReference type="InterPro" id="IPR015424">
    <property type="entry name" value="PyrdxlP-dep_Trfase"/>
</dbReference>
<evidence type="ECO:0000256" key="1">
    <source>
        <dbReference type="ARBA" id="ARBA00001933"/>
    </source>
</evidence>